<protein>
    <submittedName>
        <fullName evidence="1">DUF6400 family protein</fullName>
    </submittedName>
</protein>
<dbReference type="InterPro" id="IPR045649">
    <property type="entry name" value="DUF6400"/>
</dbReference>
<reference evidence="1 2" key="1">
    <citation type="submission" date="2022-06" db="EMBL/GenBank/DDBJ databases">
        <title>Draft genome sequence of type strain Streptomyces rubrisoli DSM 42083.</title>
        <authorList>
            <person name="Duangmal K."/>
            <person name="Klaysubun C."/>
        </authorList>
    </citation>
    <scope>NUCLEOTIDE SEQUENCE [LARGE SCALE GENOMIC DNA]</scope>
    <source>
        <strain evidence="1 2">DSM 42083</strain>
    </source>
</reference>
<dbReference type="Pfam" id="PF19938">
    <property type="entry name" value="DUF6400"/>
    <property type="match status" value="1"/>
</dbReference>
<accession>A0ABT1PBJ1</accession>
<evidence type="ECO:0000313" key="1">
    <source>
        <dbReference type="EMBL" id="MCQ4041808.1"/>
    </source>
</evidence>
<sequence>MHDRAPNEDLHVLEIDLTHDEARRRAAVLAALGDSWDPIAAMEGEDEAHRLLYSGLDEEQQAIYRQLQEAGVLPPQEGDGNAAD</sequence>
<gene>
    <name evidence="1" type="ORF">NON19_07140</name>
</gene>
<evidence type="ECO:0000313" key="2">
    <source>
        <dbReference type="Proteomes" id="UP001206206"/>
    </source>
</evidence>
<dbReference type="Proteomes" id="UP001206206">
    <property type="component" value="Unassembled WGS sequence"/>
</dbReference>
<dbReference type="RefSeq" id="WP_255925805.1">
    <property type="nucleotide sequence ID" value="NZ_JANFNH010000004.1"/>
</dbReference>
<comment type="caution">
    <text evidence="1">The sequence shown here is derived from an EMBL/GenBank/DDBJ whole genome shotgun (WGS) entry which is preliminary data.</text>
</comment>
<organism evidence="1 2">
    <name type="scientific">Streptantibioticus rubrisoli</name>
    <dbReference type="NCBI Taxonomy" id="1387313"/>
    <lineage>
        <taxon>Bacteria</taxon>
        <taxon>Bacillati</taxon>
        <taxon>Actinomycetota</taxon>
        <taxon>Actinomycetes</taxon>
        <taxon>Kitasatosporales</taxon>
        <taxon>Streptomycetaceae</taxon>
        <taxon>Streptantibioticus</taxon>
    </lineage>
</organism>
<proteinExistence type="predicted"/>
<name>A0ABT1PBJ1_9ACTN</name>
<dbReference type="EMBL" id="JANFNH010000004">
    <property type="protein sequence ID" value="MCQ4041808.1"/>
    <property type="molecule type" value="Genomic_DNA"/>
</dbReference>
<keyword evidence="2" id="KW-1185">Reference proteome</keyword>